<dbReference type="Proteomes" id="UP000663853">
    <property type="component" value="Unassembled WGS sequence"/>
</dbReference>
<dbReference type="GO" id="GO:0004637">
    <property type="term" value="F:phosphoribosylamine-glycine ligase activity"/>
    <property type="evidence" value="ECO:0007669"/>
    <property type="project" value="UniProtKB-EC"/>
</dbReference>
<dbReference type="InterPro" id="IPR013815">
    <property type="entry name" value="ATP_grasp_subdomain_1"/>
</dbReference>
<evidence type="ECO:0000256" key="11">
    <source>
        <dbReference type="ARBA" id="ARBA00029388"/>
    </source>
</evidence>
<evidence type="ECO:0000256" key="14">
    <source>
        <dbReference type="ARBA" id="ARBA00049057"/>
    </source>
</evidence>
<dbReference type="SUPFAM" id="SSF56042">
    <property type="entry name" value="PurM C-terminal domain-like"/>
    <property type="match status" value="1"/>
</dbReference>
<keyword evidence="9" id="KW-0464">Manganese</keyword>
<evidence type="ECO:0000256" key="6">
    <source>
        <dbReference type="ARBA" id="ARBA00022741"/>
    </source>
</evidence>
<dbReference type="Pfam" id="PF02843">
    <property type="entry name" value="GARS_C"/>
    <property type="match status" value="1"/>
</dbReference>
<dbReference type="Pfam" id="PF02844">
    <property type="entry name" value="GARS_N"/>
    <property type="match status" value="1"/>
</dbReference>
<evidence type="ECO:0000256" key="4">
    <source>
        <dbReference type="ARBA" id="ARBA00022598"/>
    </source>
</evidence>
<feature type="domain" description="ATP-grasp" evidence="16">
    <location>
        <begin position="111"/>
        <end position="321"/>
    </location>
</feature>
<dbReference type="FunFam" id="3.90.650.10:FF:000019">
    <property type="entry name" value="Trifunctional purine biosynthetic protein adenosine-3"/>
    <property type="match status" value="1"/>
</dbReference>
<evidence type="ECO:0000256" key="1">
    <source>
        <dbReference type="ARBA" id="ARBA00004686"/>
    </source>
</evidence>
<comment type="catalytic activity">
    <reaction evidence="13">
        <text>5-phospho-beta-D-ribosylamine + glycine + ATP = N(1)-(5-phospho-beta-D-ribosyl)glycinamide + ADP + phosphate + H(+)</text>
        <dbReference type="Rhea" id="RHEA:17453"/>
        <dbReference type="ChEBI" id="CHEBI:15378"/>
        <dbReference type="ChEBI" id="CHEBI:30616"/>
        <dbReference type="ChEBI" id="CHEBI:43474"/>
        <dbReference type="ChEBI" id="CHEBI:57305"/>
        <dbReference type="ChEBI" id="CHEBI:58681"/>
        <dbReference type="ChEBI" id="CHEBI:143788"/>
        <dbReference type="ChEBI" id="CHEBI:456216"/>
        <dbReference type="EC" id="6.3.4.13"/>
    </reaction>
</comment>
<dbReference type="CDD" id="cd02196">
    <property type="entry name" value="PurM"/>
    <property type="match status" value="1"/>
</dbReference>
<dbReference type="SUPFAM" id="SSF51246">
    <property type="entry name" value="Rudiment single hybrid motif"/>
    <property type="match status" value="1"/>
</dbReference>
<comment type="function">
    <text evidence="11">Catalyzes the second and fifth step in the 'de novo' purine biosynthesis pathway; contains phosphoribosylamine--glycine ligase (GARS) and phosphoribosylformylglycinamidine cyclo-ligase (AIRS) activities.</text>
</comment>
<name>A0A8H2X0W0_9AGAM</name>
<dbReference type="InterPro" id="IPR036676">
    <property type="entry name" value="PurM-like_C_sf"/>
</dbReference>
<dbReference type="Gene3D" id="3.30.1330.10">
    <property type="entry name" value="PurM-like, N-terminal domain"/>
    <property type="match status" value="1"/>
</dbReference>
<evidence type="ECO:0000313" key="18">
    <source>
        <dbReference type="Proteomes" id="UP000663853"/>
    </source>
</evidence>
<dbReference type="InterPro" id="IPR010918">
    <property type="entry name" value="PurM-like_C_dom"/>
</dbReference>
<dbReference type="Gene3D" id="3.90.650.10">
    <property type="entry name" value="PurM-like C-terminal domain"/>
    <property type="match status" value="1"/>
</dbReference>
<dbReference type="Pfam" id="PF02769">
    <property type="entry name" value="AIRS_C"/>
    <property type="match status" value="1"/>
</dbReference>
<evidence type="ECO:0000256" key="8">
    <source>
        <dbReference type="ARBA" id="ARBA00022840"/>
    </source>
</evidence>
<dbReference type="Gene3D" id="3.40.50.20">
    <property type="match status" value="1"/>
</dbReference>
<proteinExistence type="inferred from homology"/>
<reference evidence="17" key="1">
    <citation type="submission" date="2021-01" db="EMBL/GenBank/DDBJ databases">
        <authorList>
            <person name="Kaushik A."/>
        </authorList>
    </citation>
    <scope>NUCLEOTIDE SEQUENCE</scope>
    <source>
        <strain evidence="17">AG6-10EEA</strain>
    </source>
</reference>
<dbReference type="PANTHER" id="PTHR10520">
    <property type="entry name" value="TRIFUNCTIONAL PURINE BIOSYNTHETIC PROTEIN ADENOSINE-3-RELATED"/>
    <property type="match status" value="1"/>
</dbReference>
<keyword evidence="7" id="KW-0658">Purine biosynthesis</keyword>
<dbReference type="PANTHER" id="PTHR10520:SF12">
    <property type="entry name" value="TRIFUNCTIONAL PURINE BIOSYNTHETIC PROTEIN ADENOSINE-3"/>
    <property type="match status" value="1"/>
</dbReference>
<evidence type="ECO:0000256" key="10">
    <source>
        <dbReference type="ARBA" id="ARBA00023268"/>
    </source>
</evidence>
<dbReference type="GO" id="GO:0046872">
    <property type="term" value="F:metal ion binding"/>
    <property type="evidence" value="ECO:0007669"/>
    <property type="project" value="UniProtKB-KW"/>
</dbReference>
<dbReference type="EMBL" id="CAJMXA010000069">
    <property type="protein sequence ID" value="CAE6414276.1"/>
    <property type="molecule type" value="Genomic_DNA"/>
</dbReference>
<dbReference type="FunFam" id="3.90.600.10:FF:000001">
    <property type="entry name" value="Trifunctional purine biosynthetic protein adenosine-3"/>
    <property type="match status" value="1"/>
</dbReference>
<dbReference type="GO" id="GO:0005524">
    <property type="term" value="F:ATP binding"/>
    <property type="evidence" value="ECO:0007669"/>
    <property type="project" value="UniProtKB-UniRule"/>
</dbReference>
<dbReference type="InterPro" id="IPR037123">
    <property type="entry name" value="PRibGlycinamide_synth_C_sf"/>
</dbReference>
<comment type="pathway">
    <text evidence="1">Purine metabolism; IMP biosynthesis via de novo pathway; 5-amino-1-(5-phospho-D-ribosyl)imidazole from N(2)-formyl-N(1)-(5-phospho-D-ribosyl)glycinamide: step 2/2.</text>
</comment>
<keyword evidence="4" id="KW-0436">Ligase</keyword>
<dbReference type="GO" id="GO:0005829">
    <property type="term" value="C:cytosol"/>
    <property type="evidence" value="ECO:0007669"/>
    <property type="project" value="TreeGrafter"/>
</dbReference>
<evidence type="ECO:0000256" key="2">
    <source>
        <dbReference type="ARBA" id="ARBA00005174"/>
    </source>
</evidence>
<dbReference type="FunFam" id="3.40.50.20:FF:000006">
    <property type="entry name" value="Phosphoribosylamine--glycine ligase, chloroplastic"/>
    <property type="match status" value="1"/>
</dbReference>
<dbReference type="SMART" id="SM01209">
    <property type="entry name" value="GARS_A"/>
    <property type="match status" value="1"/>
</dbReference>
<dbReference type="Gene3D" id="3.30.470.20">
    <property type="entry name" value="ATP-grasp fold, B domain"/>
    <property type="match status" value="1"/>
</dbReference>
<evidence type="ECO:0000256" key="9">
    <source>
        <dbReference type="ARBA" id="ARBA00023211"/>
    </source>
</evidence>
<evidence type="ECO:0000256" key="7">
    <source>
        <dbReference type="ARBA" id="ARBA00022755"/>
    </source>
</evidence>
<keyword evidence="10" id="KW-0511">Multifunctional enzyme</keyword>
<dbReference type="SUPFAM" id="SSF56059">
    <property type="entry name" value="Glutathione synthetase ATP-binding domain-like"/>
    <property type="match status" value="1"/>
</dbReference>
<comment type="pathway">
    <text evidence="2">Purine metabolism; IMP biosynthesis via de novo pathway; N(1)-(5-phospho-D-ribosyl)glycinamide from 5-phospho-alpha-D-ribose 1-diphosphate: step 2/2.</text>
</comment>
<dbReference type="UniPathway" id="UPA00074">
    <property type="reaction ID" value="UER00125"/>
</dbReference>
<dbReference type="GO" id="GO:0046084">
    <property type="term" value="P:adenine biosynthetic process"/>
    <property type="evidence" value="ECO:0007669"/>
    <property type="project" value="TreeGrafter"/>
</dbReference>
<dbReference type="PROSITE" id="PS50975">
    <property type="entry name" value="ATP_GRASP"/>
    <property type="match status" value="1"/>
</dbReference>
<dbReference type="Pfam" id="PF01071">
    <property type="entry name" value="GARS_A"/>
    <property type="match status" value="1"/>
</dbReference>
<dbReference type="InterPro" id="IPR016188">
    <property type="entry name" value="PurM-like_N"/>
</dbReference>
<keyword evidence="5" id="KW-0479">Metal-binding</keyword>
<keyword evidence="6 15" id="KW-0547">Nucleotide-binding</keyword>
<dbReference type="InterPro" id="IPR020561">
    <property type="entry name" value="PRibGlycinamid_synth_ATP-grasp"/>
</dbReference>
<dbReference type="HAMAP" id="MF_00741">
    <property type="entry name" value="AIRS"/>
    <property type="match status" value="1"/>
</dbReference>
<gene>
    <name evidence="17" type="ORF">RDB_LOCUS4307</name>
</gene>
<comment type="catalytic activity">
    <reaction evidence="14">
        <text>2-formamido-N(1)-(5-O-phospho-beta-D-ribosyl)acetamidine + ATP = 5-amino-1-(5-phospho-beta-D-ribosyl)imidazole + ADP + phosphate + H(+)</text>
        <dbReference type="Rhea" id="RHEA:23032"/>
        <dbReference type="ChEBI" id="CHEBI:15378"/>
        <dbReference type="ChEBI" id="CHEBI:30616"/>
        <dbReference type="ChEBI" id="CHEBI:43474"/>
        <dbReference type="ChEBI" id="CHEBI:137981"/>
        <dbReference type="ChEBI" id="CHEBI:147287"/>
        <dbReference type="ChEBI" id="CHEBI:456216"/>
        <dbReference type="EC" id="6.3.3.1"/>
    </reaction>
</comment>
<dbReference type="FunFam" id="3.30.470.20:FF:000018">
    <property type="entry name" value="Trifunctional purine biosynthetic protein adenosine-3"/>
    <property type="match status" value="1"/>
</dbReference>
<dbReference type="SUPFAM" id="SSF52440">
    <property type="entry name" value="PreATP-grasp domain"/>
    <property type="match status" value="1"/>
</dbReference>
<dbReference type="InterPro" id="IPR016185">
    <property type="entry name" value="PreATP-grasp_dom_sf"/>
</dbReference>
<dbReference type="GO" id="GO:0006189">
    <property type="term" value="P:'de novo' IMP biosynthetic process"/>
    <property type="evidence" value="ECO:0007669"/>
    <property type="project" value="UniProtKB-UniPathway"/>
</dbReference>
<evidence type="ECO:0000256" key="15">
    <source>
        <dbReference type="PROSITE-ProRule" id="PRU00409"/>
    </source>
</evidence>
<comment type="caution">
    <text evidence="17">The sequence shown here is derived from an EMBL/GenBank/DDBJ whole genome shotgun (WGS) entry which is preliminary data.</text>
</comment>
<comment type="similarity">
    <text evidence="12">In the C-terminal section; belongs to the AIR synthase family.</text>
</comment>
<dbReference type="GO" id="GO:0004641">
    <property type="term" value="F:phosphoribosylformylglycinamidine cyclo-ligase activity"/>
    <property type="evidence" value="ECO:0007669"/>
    <property type="project" value="UniProtKB-EC"/>
</dbReference>
<dbReference type="InterPro" id="IPR020559">
    <property type="entry name" value="PRibGlycinamide_synth_CS"/>
</dbReference>
<keyword evidence="8 15" id="KW-0067">ATP-binding</keyword>
<organism evidence="17 18">
    <name type="scientific">Rhizoctonia solani</name>
    <dbReference type="NCBI Taxonomy" id="456999"/>
    <lineage>
        <taxon>Eukaryota</taxon>
        <taxon>Fungi</taxon>
        <taxon>Dikarya</taxon>
        <taxon>Basidiomycota</taxon>
        <taxon>Agaricomycotina</taxon>
        <taxon>Agaricomycetes</taxon>
        <taxon>Cantharellales</taxon>
        <taxon>Ceratobasidiaceae</taxon>
        <taxon>Rhizoctonia</taxon>
    </lineage>
</organism>
<dbReference type="PROSITE" id="PS00184">
    <property type="entry name" value="GARS"/>
    <property type="match status" value="1"/>
</dbReference>
<protein>
    <recommendedName>
        <fullName evidence="16">ATP-grasp domain-containing protein</fullName>
    </recommendedName>
</protein>
<dbReference type="SUPFAM" id="SSF55326">
    <property type="entry name" value="PurM N-terminal domain-like"/>
    <property type="match status" value="1"/>
</dbReference>
<dbReference type="InterPro" id="IPR036921">
    <property type="entry name" value="PurM-like_N_sf"/>
</dbReference>
<dbReference type="InterPro" id="IPR004733">
    <property type="entry name" value="PurM_cligase"/>
</dbReference>
<dbReference type="InterPro" id="IPR020562">
    <property type="entry name" value="PRibGlycinamide_synth_N"/>
</dbReference>
<dbReference type="AlphaFoldDB" id="A0A8H2X0W0"/>
<evidence type="ECO:0000259" key="16">
    <source>
        <dbReference type="PROSITE" id="PS50975"/>
    </source>
</evidence>
<evidence type="ECO:0000313" key="17">
    <source>
        <dbReference type="EMBL" id="CAE6414276.1"/>
    </source>
</evidence>
<dbReference type="HAMAP" id="MF_00138">
    <property type="entry name" value="GARS"/>
    <property type="match status" value="1"/>
</dbReference>
<dbReference type="InterPro" id="IPR011054">
    <property type="entry name" value="Rudment_hybrid_motif"/>
</dbReference>
<dbReference type="InterPro" id="IPR000115">
    <property type="entry name" value="PRibGlycinamide_synth"/>
</dbReference>
<evidence type="ECO:0000256" key="13">
    <source>
        <dbReference type="ARBA" id="ARBA00047843"/>
    </source>
</evidence>
<dbReference type="Gene3D" id="3.90.600.10">
    <property type="entry name" value="Phosphoribosylglycinamide synthetase, C-terminal domain"/>
    <property type="match status" value="1"/>
</dbReference>
<evidence type="ECO:0000256" key="12">
    <source>
        <dbReference type="ARBA" id="ARBA00029444"/>
    </source>
</evidence>
<comment type="similarity">
    <text evidence="3">In the N-terminal section; belongs to the GARS family.</text>
</comment>
<dbReference type="Pfam" id="PF00586">
    <property type="entry name" value="AIRS"/>
    <property type="match status" value="1"/>
</dbReference>
<dbReference type="Gene3D" id="3.30.1490.20">
    <property type="entry name" value="ATP-grasp fold, A domain"/>
    <property type="match status" value="1"/>
</dbReference>
<dbReference type="InterPro" id="IPR011761">
    <property type="entry name" value="ATP-grasp"/>
</dbReference>
<dbReference type="SMART" id="SM01210">
    <property type="entry name" value="GARS_C"/>
    <property type="match status" value="1"/>
</dbReference>
<dbReference type="NCBIfam" id="TIGR00877">
    <property type="entry name" value="purD"/>
    <property type="match status" value="1"/>
</dbReference>
<dbReference type="InterPro" id="IPR020560">
    <property type="entry name" value="PRibGlycinamide_synth_C-dom"/>
</dbReference>
<evidence type="ECO:0000256" key="3">
    <source>
        <dbReference type="ARBA" id="ARBA00007423"/>
    </source>
</evidence>
<accession>A0A8H2X0W0</accession>
<evidence type="ECO:0000256" key="5">
    <source>
        <dbReference type="ARBA" id="ARBA00022723"/>
    </source>
</evidence>
<sequence length="814" mass="87053">MSDLNVLVVGGGGREHALAWRLERSPRVRKVFVAPGNGGTQTQKTTNISIGAGDFEGLKKFALENDVNLVVPGPEQPLVDDIESVFRKVGIPVFGPSQKAAQMEGSKAFSKDFMRRHNIPTAAYRIFKSSQFDEALIYAKTCGFKVVLKASGLAAGKGVLLPQTDAEIEAGLREIMLDQAFGSAGDEVVIEECLTGPELSVLAFSDGYTIVPLPAAQDHKRIGEGDTGPNTGGMGAYAPAPVATPDVMSQIMKETLQPTIDGMRKDGFPFVGMLFTGFMLTPSGPKVLEYNVRFGDPETEALMLLLSDDTDLAEVLLACAEHRLDSVKISTRPGVAVSVILASQGYPGNYPKGKAITTGTIPENTVVFHAGTSKKDSQVVTSGGRVIAIAAYGENLQEALDRAYKGVNAVDFEGKTFRRDIAHRAFAPPTGAGLTYAQAGVSVDAGNALVEAIKPYTRQTRRAGADGSLGGFGGVFDLKAAGFGKLRDPVLVSGTDGVGTKLRIALDSGVHDTVGIDLVAMSVNDLVVQGAEPLYFLDYYGCSKLDVPVAAQVIKGDYDLAGFAVGVVDRHLLLPKPNIAPGDILLGLPSSGIHSNGFSLVRKITARAGLSYSSPCPWDASKTLGSSLLTPTKIYIKPLLPAIRASTLKGLAHITGGGFVENIPRVLPKGAAARIDVSTYPYPPVFQWLAKQGGVEPLEMARTFNCGIGMVVVVAKEDVQKARESIGGEVYEIGRVVSGEDNLTEDQRKTRVTPIIEYFSAHMRHLETEANRIEAEVNRLRFRAREDGMEEEYEDDLKTFEDHVQTQRRSAALL</sequence>